<dbReference type="Gene3D" id="1.10.10.10">
    <property type="entry name" value="Winged helix-like DNA-binding domain superfamily/Winged helix DNA-binding domain"/>
    <property type="match status" value="1"/>
</dbReference>
<name>A0ABR6L7C0_9HYPH</name>
<dbReference type="Pfam" id="PF01614">
    <property type="entry name" value="IclR_C"/>
    <property type="match status" value="1"/>
</dbReference>
<dbReference type="PANTHER" id="PTHR30136">
    <property type="entry name" value="HELIX-TURN-HELIX TRANSCRIPTIONAL REGULATOR, ICLR FAMILY"/>
    <property type="match status" value="1"/>
</dbReference>
<keyword evidence="3" id="KW-0804">Transcription</keyword>
<dbReference type="Gene3D" id="3.30.450.40">
    <property type="match status" value="1"/>
</dbReference>
<dbReference type="Proteomes" id="UP000539538">
    <property type="component" value="Unassembled WGS sequence"/>
</dbReference>
<evidence type="ECO:0000259" key="6">
    <source>
        <dbReference type="PROSITE" id="PS51078"/>
    </source>
</evidence>
<feature type="compositionally biased region" description="Polar residues" evidence="4">
    <location>
        <begin position="10"/>
        <end position="24"/>
    </location>
</feature>
<feature type="region of interest" description="Disordered" evidence="4">
    <location>
        <begin position="1"/>
        <end position="46"/>
    </location>
</feature>
<keyword evidence="1" id="KW-0805">Transcription regulation</keyword>
<evidence type="ECO:0000256" key="3">
    <source>
        <dbReference type="ARBA" id="ARBA00023163"/>
    </source>
</evidence>
<dbReference type="PANTHER" id="PTHR30136:SF35">
    <property type="entry name" value="HTH-TYPE TRANSCRIPTIONAL REGULATOR RV1719"/>
    <property type="match status" value="1"/>
</dbReference>
<dbReference type="InterPro" id="IPR036390">
    <property type="entry name" value="WH_DNA-bd_sf"/>
</dbReference>
<dbReference type="InterPro" id="IPR014757">
    <property type="entry name" value="Tscrpt_reg_IclR_C"/>
</dbReference>
<dbReference type="InterPro" id="IPR050707">
    <property type="entry name" value="HTH_MetabolicPath_Reg"/>
</dbReference>
<reference evidence="7 8" key="1">
    <citation type="submission" date="2020-08" db="EMBL/GenBank/DDBJ databases">
        <title>Genomic Encyclopedia of Type Strains, Phase IV (KMG-IV): sequencing the most valuable type-strain genomes for metagenomic binning, comparative biology and taxonomic classification.</title>
        <authorList>
            <person name="Goeker M."/>
        </authorList>
    </citation>
    <scope>NUCLEOTIDE SEQUENCE [LARGE SCALE GENOMIC DNA]</scope>
    <source>
        <strain evidence="7 8">DSM 7050</strain>
    </source>
</reference>
<accession>A0ABR6L7C0</accession>
<dbReference type="EMBL" id="JACHOT010000005">
    <property type="protein sequence ID" value="MBB4652079.1"/>
    <property type="molecule type" value="Genomic_DNA"/>
</dbReference>
<feature type="domain" description="HTH iclR-type" evidence="5">
    <location>
        <begin position="48"/>
        <end position="108"/>
    </location>
</feature>
<feature type="domain" description="IclR-ED" evidence="6">
    <location>
        <begin position="109"/>
        <end position="292"/>
    </location>
</feature>
<dbReference type="GO" id="GO:0003677">
    <property type="term" value="F:DNA binding"/>
    <property type="evidence" value="ECO:0007669"/>
    <property type="project" value="UniProtKB-KW"/>
</dbReference>
<dbReference type="SMART" id="SM00346">
    <property type="entry name" value="HTH_ICLR"/>
    <property type="match status" value="1"/>
</dbReference>
<evidence type="ECO:0000256" key="1">
    <source>
        <dbReference type="ARBA" id="ARBA00023015"/>
    </source>
</evidence>
<keyword evidence="2 7" id="KW-0238">DNA-binding</keyword>
<organism evidence="7 8">
    <name type="scientific">Aminobacter niigataensis</name>
    <dbReference type="NCBI Taxonomy" id="83265"/>
    <lineage>
        <taxon>Bacteria</taxon>
        <taxon>Pseudomonadati</taxon>
        <taxon>Pseudomonadota</taxon>
        <taxon>Alphaproteobacteria</taxon>
        <taxon>Hyphomicrobiales</taxon>
        <taxon>Phyllobacteriaceae</taxon>
        <taxon>Aminobacter</taxon>
    </lineage>
</organism>
<evidence type="ECO:0000256" key="4">
    <source>
        <dbReference type="SAM" id="MobiDB-lite"/>
    </source>
</evidence>
<evidence type="ECO:0000313" key="7">
    <source>
        <dbReference type="EMBL" id="MBB4652079.1"/>
    </source>
</evidence>
<dbReference type="SUPFAM" id="SSF46785">
    <property type="entry name" value="Winged helix' DNA-binding domain"/>
    <property type="match status" value="1"/>
</dbReference>
<evidence type="ECO:0000313" key="8">
    <source>
        <dbReference type="Proteomes" id="UP000539538"/>
    </source>
</evidence>
<dbReference type="RefSeq" id="WP_183263716.1">
    <property type="nucleotide sequence ID" value="NZ_BAAAVZ010000003.1"/>
</dbReference>
<sequence>MYAGVFNVKRPSQVSNSPRNSPDVTPTKKLAKNNDLKNGEEDSAEDPLRGMARSFAVLDFLATSPGRVVDVTRSLNLPWATVHRTIIQLEKAQFLRRDPETNRYEIGPRLWHIGSAYLANHRILRVAMPYLARLEGEEGIAMQVAERIGWHSVAIYSHQRVDEDITKAHYGYHFPLHCGSKGQVLLANEDPQFIEEYLQRDLERLTPDTITDPARLRTVLEQIRHEGLSLTIGDVQPFTGSIAAPIRDANGRTIACISFVFRKTLAKNSKRLDDLNDKLLQATHSISIDLGWHPGQG</sequence>
<dbReference type="SUPFAM" id="SSF55781">
    <property type="entry name" value="GAF domain-like"/>
    <property type="match status" value="1"/>
</dbReference>
<dbReference type="InterPro" id="IPR029016">
    <property type="entry name" value="GAF-like_dom_sf"/>
</dbReference>
<dbReference type="Pfam" id="PF09339">
    <property type="entry name" value="HTH_IclR"/>
    <property type="match status" value="1"/>
</dbReference>
<evidence type="ECO:0000256" key="2">
    <source>
        <dbReference type="ARBA" id="ARBA00023125"/>
    </source>
</evidence>
<gene>
    <name evidence="7" type="ORF">GGQ99_003852</name>
</gene>
<dbReference type="PROSITE" id="PS51078">
    <property type="entry name" value="ICLR_ED"/>
    <property type="match status" value="1"/>
</dbReference>
<keyword evidence="8" id="KW-1185">Reference proteome</keyword>
<protein>
    <submittedName>
        <fullName evidence="7">DNA-binding IclR family transcriptional regulator</fullName>
    </submittedName>
</protein>
<comment type="caution">
    <text evidence="7">The sequence shown here is derived from an EMBL/GenBank/DDBJ whole genome shotgun (WGS) entry which is preliminary data.</text>
</comment>
<dbReference type="InterPro" id="IPR036388">
    <property type="entry name" value="WH-like_DNA-bd_sf"/>
</dbReference>
<dbReference type="PROSITE" id="PS51077">
    <property type="entry name" value="HTH_ICLR"/>
    <property type="match status" value="1"/>
</dbReference>
<proteinExistence type="predicted"/>
<evidence type="ECO:0000259" key="5">
    <source>
        <dbReference type="PROSITE" id="PS51077"/>
    </source>
</evidence>
<dbReference type="InterPro" id="IPR005471">
    <property type="entry name" value="Tscrpt_reg_IclR_N"/>
</dbReference>